<protein>
    <recommendedName>
        <fullName evidence="10">Ionotropic glutamate receptor C-terminal domain-containing protein</fullName>
    </recommendedName>
</protein>
<evidence type="ECO:0000259" key="10">
    <source>
        <dbReference type="Pfam" id="PF00060"/>
    </source>
</evidence>
<feature type="region of interest" description="Disordered" evidence="8">
    <location>
        <begin position="1"/>
        <end position="23"/>
    </location>
</feature>
<dbReference type="GO" id="GO:0005886">
    <property type="term" value="C:plasma membrane"/>
    <property type="evidence" value="ECO:0007669"/>
    <property type="project" value="UniProtKB-SubCell"/>
</dbReference>
<evidence type="ECO:0000256" key="1">
    <source>
        <dbReference type="ARBA" id="ARBA00004651"/>
    </source>
</evidence>
<evidence type="ECO:0000313" key="11">
    <source>
        <dbReference type="EMBL" id="KAK3100202.1"/>
    </source>
</evidence>
<dbReference type="GO" id="GO:0015276">
    <property type="term" value="F:ligand-gated monoatomic ion channel activity"/>
    <property type="evidence" value="ECO:0007669"/>
    <property type="project" value="InterPro"/>
</dbReference>
<keyword evidence="7" id="KW-0325">Glycoprotein</keyword>
<comment type="caution">
    <text evidence="11">The sequence shown here is derived from an EMBL/GenBank/DDBJ whole genome shotgun (WGS) entry which is preliminary data.</text>
</comment>
<reference evidence="11" key="1">
    <citation type="submission" date="2019-08" db="EMBL/GenBank/DDBJ databases">
        <title>The improved chromosome-level genome for the pearl oyster Pinctada fucata martensii using PacBio sequencing and Hi-C.</title>
        <authorList>
            <person name="Zheng Z."/>
        </authorList>
    </citation>
    <scope>NUCLEOTIDE SEQUENCE</scope>
    <source>
        <strain evidence="11">ZZ-2019</strain>
        <tissue evidence="11">Adductor muscle</tissue>
    </source>
</reference>
<evidence type="ECO:0000256" key="9">
    <source>
        <dbReference type="SAM" id="Phobius"/>
    </source>
</evidence>
<dbReference type="AlphaFoldDB" id="A0AA88Y969"/>
<feature type="transmembrane region" description="Helical" evidence="9">
    <location>
        <begin position="134"/>
        <end position="155"/>
    </location>
</feature>
<keyword evidence="5 9" id="KW-0472">Membrane</keyword>
<keyword evidence="6" id="KW-0675">Receptor</keyword>
<dbReference type="EMBL" id="VSWD01000006">
    <property type="protein sequence ID" value="KAK3100202.1"/>
    <property type="molecule type" value="Genomic_DNA"/>
</dbReference>
<dbReference type="PANTHER" id="PTHR42643:SF24">
    <property type="entry name" value="IONOTROPIC RECEPTOR 60A"/>
    <property type="match status" value="1"/>
</dbReference>
<dbReference type="InterPro" id="IPR052192">
    <property type="entry name" value="Insect_Ionotropic_Sensory_Rcpt"/>
</dbReference>
<evidence type="ECO:0000313" key="12">
    <source>
        <dbReference type="Proteomes" id="UP001186944"/>
    </source>
</evidence>
<dbReference type="Pfam" id="PF00060">
    <property type="entry name" value="Lig_chan"/>
    <property type="match status" value="1"/>
</dbReference>
<keyword evidence="2" id="KW-1003">Cell membrane</keyword>
<comment type="subcellular location">
    <subcellularLocation>
        <location evidence="1">Cell membrane</location>
        <topology evidence="1">Multi-pass membrane protein</topology>
    </subcellularLocation>
</comment>
<evidence type="ECO:0000256" key="4">
    <source>
        <dbReference type="ARBA" id="ARBA00022989"/>
    </source>
</evidence>
<dbReference type="Proteomes" id="UP001186944">
    <property type="component" value="Unassembled WGS sequence"/>
</dbReference>
<accession>A0AA88Y969</accession>
<dbReference type="GO" id="GO:0050906">
    <property type="term" value="P:detection of stimulus involved in sensory perception"/>
    <property type="evidence" value="ECO:0007669"/>
    <property type="project" value="UniProtKB-ARBA"/>
</dbReference>
<proteinExistence type="predicted"/>
<evidence type="ECO:0000256" key="3">
    <source>
        <dbReference type="ARBA" id="ARBA00022692"/>
    </source>
</evidence>
<keyword evidence="4 9" id="KW-1133">Transmembrane helix</keyword>
<name>A0AA88Y969_PINIB</name>
<evidence type="ECO:0000256" key="8">
    <source>
        <dbReference type="SAM" id="MobiDB-lite"/>
    </source>
</evidence>
<evidence type="ECO:0000256" key="6">
    <source>
        <dbReference type="ARBA" id="ARBA00023170"/>
    </source>
</evidence>
<keyword evidence="3 9" id="KW-0812">Transmembrane</keyword>
<dbReference type="Gene3D" id="1.10.287.70">
    <property type="match status" value="1"/>
</dbReference>
<dbReference type="PANTHER" id="PTHR42643">
    <property type="entry name" value="IONOTROPIC RECEPTOR 20A-RELATED"/>
    <property type="match status" value="1"/>
</dbReference>
<feature type="transmembrane region" description="Helical" evidence="9">
    <location>
        <begin position="42"/>
        <end position="62"/>
    </location>
</feature>
<dbReference type="InterPro" id="IPR001320">
    <property type="entry name" value="Iontro_rcpt_C"/>
</dbReference>
<evidence type="ECO:0000256" key="2">
    <source>
        <dbReference type="ARBA" id="ARBA00022475"/>
    </source>
</evidence>
<dbReference type="SUPFAM" id="SSF53850">
    <property type="entry name" value="Periplasmic binding protein-like II"/>
    <property type="match status" value="1"/>
</dbReference>
<feature type="domain" description="Ionotropic glutamate receptor C-terminal" evidence="10">
    <location>
        <begin position="135"/>
        <end position="419"/>
    </location>
</feature>
<organism evidence="11 12">
    <name type="scientific">Pinctada imbricata</name>
    <name type="common">Atlantic pearl-oyster</name>
    <name type="synonym">Pinctada martensii</name>
    <dbReference type="NCBI Taxonomy" id="66713"/>
    <lineage>
        <taxon>Eukaryota</taxon>
        <taxon>Metazoa</taxon>
        <taxon>Spiralia</taxon>
        <taxon>Lophotrochozoa</taxon>
        <taxon>Mollusca</taxon>
        <taxon>Bivalvia</taxon>
        <taxon>Autobranchia</taxon>
        <taxon>Pteriomorphia</taxon>
        <taxon>Pterioida</taxon>
        <taxon>Pterioidea</taxon>
        <taxon>Pteriidae</taxon>
        <taxon>Pinctada</taxon>
    </lineage>
</organism>
<evidence type="ECO:0000256" key="7">
    <source>
        <dbReference type="ARBA" id="ARBA00023180"/>
    </source>
</evidence>
<sequence length="619" mass="70309">MTGPVQTSLEKTDPRPPVHSECQSDSSCDNIHELASAEHGWYYVRPLFISIYIFICVAWSPAFRGLVCVWSSNSEEVLYTTTEIDMVLAPLAVSVERNQVIDYGTTVYYDHSSFLMRSNNGGIRWYTVIKPFQIQTFVVLFAVFMGSTFCLLLVEKCSILSHGGEKSIMPTFGECLWYFFGASLAQGGTYETRSHSGAVFISLFWIYSAIVLVFYSGSLMSQLTVLKEQNMMETASDLARQNRLTYGTLGGSYYSMKLKNSSRPIYRVLYNNIMEFYKTDPEVLSTDHEVHYRKVKTEDYILILDKVYMTLKAATDCDLHISSATFDVVQEAPGFPKGSPIRDVISEQLNSFIDLSNPSLHPLPCECSSSDFNYSPCGHVITGDLSIVKNDKLRELLKKGPKYRESMSFTWNQNVKIIMDSCEEYARRWAKKEDVQLNTLSEWIKSIRGLLLSRINRLKSTVNTRFVSIFKDPDVITELTYLQEHYVITPADKASNNYTFTCKKYYFDSLVKELGLNSTPGNPTYTPTNLSASEIIDNHKSALASFGFDTTNLDLDLPYLYCIPKMHKNPYKQRFIAGSSKCSTKSVSISPKFYLKSNLGYKNIVRRYILAVVSTRCGF</sequence>
<keyword evidence="12" id="KW-1185">Reference proteome</keyword>
<feature type="transmembrane region" description="Helical" evidence="9">
    <location>
        <begin position="197"/>
        <end position="217"/>
    </location>
</feature>
<evidence type="ECO:0000256" key="5">
    <source>
        <dbReference type="ARBA" id="ARBA00023136"/>
    </source>
</evidence>
<gene>
    <name evidence="11" type="ORF">FSP39_016165</name>
</gene>